<dbReference type="InterPro" id="IPR046826">
    <property type="entry name" value="PDH_N"/>
</dbReference>
<dbReference type="GO" id="GO:0070403">
    <property type="term" value="F:NAD+ binding"/>
    <property type="evidence" value="ECO:0007669"/>
    <property type="project" value="InterPro"/>
</dbReference>
<dbReference type="Pfam" id="PF02153">
    <property type="entry name" value="PDH_N"/>
    <property type="match status" value="1"/>
</dbReference>
<dbReference type="Gene3D" id="3.40.50.720">
    <property type="entry name" value="NAD(P)-binding Rossmann-like Domain"/>
    <property type="match status" value="1"/>
</dbReference>
<gene>
    <name evidence="3" type="ORF">HSB1_05590</name>
</gene>
<dbReference type="PANTHER" id="PTHR21363:SF0">
    <property type="entry name" value="PREPHENATE DEHYDROGENASE [NADP(+)]"/>
    <property type="match status" value="1"/>
</dbReference>
<dbReference type="eggNOG" id="arCOG00245">
    <property type="taxonomic scope" value="Archaea"/>
</dbReference>
<evidence type="ECO:0000313" key="4">
    <source>
        <dbReference type="Proteomes" id="UP000007813"/>
    </source>
</evidence>
<comment type="caution">
    <text evidence="3">The sequence shown here is derived from an EMBL/GenBank/DDBJ whole genome shotgun (WGS) entry which is preliminary data.</text>
</comment>
<dbReference type="PANTHER" id="PTHR21363">
    <property type="entry name" value="PREPHENATE DEHYDROGENASE"/>
    <property type="match status" value="1"/>
</dbReference>
<dbReference type="InterPro" id="IPR036291">
    <property type="entry name" value="NAD(P)-bd_dom_sf"/>
</dbReference>
<evidence type="ECO:0000256" key="1">
    <source>
        <dbReference type="ARBA" id="ARBA00023002"/>
    </source>
</evidence>
<feature type="domain" description="Prephenate dehydrogenase nucleotide-binding" evidence="2">
    <location>
        <begin position="23"/>
        <end position="113"/>
    </location>
</feature>
<dbReference type="InterPro" id="IPR008927">
    <property type="entry name" value="6-PGluconate_DH-like_C_sf"/>
</dbReference>
<dbReference type="EMBL" id="ALJD01000002">
    <property type="protein sequence ID" value="EJN61518.1"/>
    <property type="molecule type" value="Genomic_DNA"/>
</dbReference>
<dbReference type="Proteomes" id="UP000007813">
    <property type="component" value="Unassembled WGS sequence"/>
</dbReference>
<dbReference type="SUPFAM" id="SSF48179">
    <property type="entry name" value="6-phosphogluconate dehydrogenase C-terminal domain-like"/>
    <property type="match status" value="1"/>
</dbReference>
<evidence type="ECO:0000313" key="3">
    <source>
        <dbReference type="EMBL" id="EJN61518.1"/>
    </source>
</evidence>
<dbReference type="GO" id="GO:0006571">
    <property type="term" value="P:tyrosine biosynthetic process"/>
    <property type="evidence" value="ECO:0007669"/>
    <property type="project" value="TreeGrafter"/>
</dbReference>
<sequence>MNLLIVGAGAMGRWVADTVDADVAFLDRDADAAETAAEAVDGRVVPVDTEERFDALCLAVPMSAVIDTIEVYAPLAERAVFDITGVMAAPVAAMREHAPDCERVSFHPLFAPRNAPGNVAVVTDESGPVTDAVRDDMTAADNHVFETTVEEHDEAMKTVQAGAHTAVLAYALAAGDVREEFATPVSAGLRDLVETVTDGSPQVYSEIQSVFEGADDVAAAAAQIAAADDDEFESLYHDVSSRFESPDSLADGEADR</sequence>
<dbReference type="InterPro" id="IPR050812">
    <property type="entry name" value="Preph/Arog_dehydrog"/>
</dbReference>
<keyword evidence="1" id="KW-0560">Oxidoreductase</keyword>
<dbReference type="GO" id="GO:0008977">
    <property type="term" value="F:prephenate dehydrogenase (NAD+) activity"/>
    <property type="evidence" value="ECO:0007669"/>
    <property type="project" value="TreeGrafter"/>
</dbReference>
<name>J3A7D9_9EURY</name>
<evidence type="ECO:0000259" key="2">
    <source>
        <dbReference type="Pfam" id="PF02153"/>
    </source>
</evidence>
<dbReference type="OrthoDB" id="24743at2157"/>
<dbReference type="AlphaFoldDB" id="J3A7D9"/>
<dbReference type="SUPFAM" id="SSF51735">
    <property type="entry name" value="NAD(P)-binding Rossmann-fold domains"/>
    <property type="match status" value="1"/>
</dbReference>
<dbReference type="RefSeq" id="WP_009374587.1">
    <property type="nucleotide sequence ID" value="NZ_ALJD01000002.1"/>
</dbReference>
<dbReference type="PATRIC" id="fig|1210908.3.peg.534"/>
<organism evidence="3 4">
    <name type="scientific">Halogranum salarium B-1</name>
    <dbReference type="NCBI Taxonomy" id="1210908"/>
    <lineage>
        <taxon>Archaea</taxon>
        <taxon>Methanobacteriati</taxon>
        <taxon>Methanobacteriota</taxon>
        <taxon>Stenosarchaea group</taxon>
        <taxon>Halobacteria</taxon>
        <taxon>Halobacteriales</taxon>
        <taxon>Haloferacaceae</taxon>
    </lineage>
</organism>
<proteinExistence type="predicted"/>
<accession>J3A7D9</accession>
<protein>
    <submittedName>
        <fullName evidence="3">Prephenate dehydrogenase</fullName>
    </submittedName>
</protein>
<reference evidence="3 4" key="1">
    <citation type="journal article" date="2012" name="J. Bacteriol.">
        <title>Draft Genome Sequence of the Extremely Halophilic Archaeon Halogranum salarium B-1T.</title>
        <authorList>
            <person name="Kim K.K."/>
            <person name="Lee K.C."/>
            <person name="Lee J.S."/>
        </authorList>
    </citation>
    <scope>NUCLEOTIDE SEQUENCE [LARGE SCALE GENOMIC DNA]</scope>
    <source>
        <strain evidence="3 4">B-1</strain>
    </source>
</reference>